<dbReference type="Gene3D" id="3.80.30.20">
    <property type="entry name" value="tm_1862 like domain"/>
    <property type="match status" value="1"/>
</dbReference>
<protein>
    <submittedName>
        <fullName evidence="8">Fe-S oxidoreductase</fullName>
    </submittedName>
</protein>
<keyword evidence="2" id="KW-0949">S-adenosyl-L-methionine</keyword>
<dbReference type="Pfam" id="PF02310">
    <property type="entry name" value="B12-binding"/>
    <property type="match status" value="1"/>
</dbReference>
<keyword evidence="4" id="KW-0408">Iron</keyword>
<dbReference type="Proteomes" id="UP000094056">
    <property type="component" value="Unassembled WGS sequence"/>
</dbReference>
<evidence type="ECO:0000313" key="9">
    <source>
        <dbReference type="Proteomes" id="UP000094056"/>
    </source>
</evidence>
<feature type="domain" description="B12-binding" evidence="6">
    <location>
        <begin position="1"/>
        <end position="96"/>
    </location>
</feature>
<dbReference type="SMART" id="SM00729">
    <property type="entry name" value="Elp3"/>
    <property type="match status" value="1"/>
</dbReference>
<dbReference type="SFLD" id="SFLDS00029">
    <property type="entry name" value="Radical_SAM"/>
    <property type="match status" value="1"/>
</dbReference>
<dbReference type="PATRIC" id="fig|1872076.5.peg.1359"/>
<dbReference type="PANTHER" id="PTHR43409:SF15">
    <property type="entry name" value="PUTATIVE-RELATED"/>
    <property type="match status" value="1"/>
</dbReference>
<dbReference type="GO" id="GO:0003824">
    <property type="term" value="F:catalytic activity"/>
    <property type="evidence" value="ECO:0007669"/>
    <property type="project" value="InterPro"/>
</dbReference>
<dbReference type="GO" id="GO:0005829">
    <property type="term" value="C:cytosol"/>
    <property type="evidence" value="ECO:0007669"/>
    <property type="project" value="TreeGrafter"/>
</dbReference>
<dbReference type="GO" id="GO:0031419">
    <property type="term" value="F:cobalamin binding"/>
    <property type="evidence" value="ECO:0007669"/>
    <property type="project" value="InterPro"/>
</dbReference>
<dbReference type="GO" id="GO:0046872">
    <property type="term" value="F:metal ion binding"/>
    <property type="evidence" value="ECO:0007669"/>
    <property type="project" value="UniProtKB-KW"/>
</dbReference>
<evidence type="ECO:0000259" key="6">
    <source>
        <dbReference type="PROSITE" id="PS51332"/>
    </source>
</evidence>
<dbReference type="Gene3D" id="3.40.50.280">
    <property type="entry name" value="Cobalamin-binding domain"/>
    <property type="match status" value="1"/>
</dbReference>
<organism evidence="8 9">
    <name type="scientific">Candidatus Scalindua rubra</name>
    <dbReference type="NCBI Taxonomy" id="1872076"/>
    <lineage>
        <taxon>Bacteria</taxon>
        <taxon>Pseudomonadati</taxon>
        <taxon>Planctomycetota</taxon>
        <taxon>Candidatus Brocadiia</taxon>
        <taxon>Candidatus Brocadiales</taxon>
        <taxon>Candidatus Scalinduaceae</taxon>
        <taxon>Candidatus Scalindua</taxon>
    </lineage>
</organism>
<gene>
    <name evidence="8" type="ORF">SCARUB_01180</name>
</gene>
<dbReference type="InterPro" id="IPR006638">
    <property type="entry name" value="Elp3/MiaA/NifB-like_rSAM"/>
</dbReference>
<dbReference type="EMBL" id="MAYW01000022">
    <property type="protein sequence ID" value="ODS33661.1"/>
    <property type="molecule type" value="Genomic_DNA"/>
</dbReference>
<evidence type="ECO:0000256" key="1">
    <source>
        <dbReference type="ARBA" id="ARBA00001966"/>
    </source>
</evidence>
<dbReference type="CDD" id="cd01335">
    <property type="entry name" value="Radical_SAM"/>
    <property type="match status" value="1"/>
</dbReference>
<evidence type="ECO:0000256" key="2">
    <source>
        <dbReference type="ARBA" id="ARBA00022691"/>
    </source>
</evidence>
<feature type="domain" description="Radical SAM core" evidence="7">
    <location>
        <begin position="114"/>
        <end position="351"/>
    </location>
</feature>
<keyword evidence="3" id="KW-0479">Metal-binding</keyword>
<name>A0A1E3XDE6_9BACT</name>
<evidence type="ECO:0000256" key="5">
    <source>
        <dbReference type="ARBA" id="ARBA00023014"/>
    </source>
</evidence>
<dbReference type="Pfam" id="PF04055">
    <property type="entry name" value="Radical_SAM"/>
    <property type="match status" value="1"/>
</dbReference>
<dbReference type="InterPro" id="IPR051198">
    <property type="entry name" value="BchE-like"/>
</dbReference>
<comment type="cofactor">
    <cofactor evidence="1">
        <name>[4Fe-4S] cluster</name>
        <dbReference type="ChEBI" id="CHEBI:49883"/>
    </cofactor>
</comment>
<proteinExistence type="predicted"/>
<evidence type="ECO:0000256" key="4">
    <source>
        <dbReference type="ARBA" id="ARBA00023004"/>
    </source>
</evidence>
<evidence type="ECO:0000259" key="7">
    <source>
        <dbReference type="PROSITE" id="PS51918"/>
    </source>
</evidence>
<dbReference type="SFLD" id="SFLDG01082">
    <property type="entry name" value="B12-binding_domain_containing"/>
    <property type="match status" value="1"/>
</dbReference>
<dbReference type="PROSITE" id="PS51918">
    <property type="entry name" value="RADICAL_SAM"/>
    <property type="match status" value="1"/>
</dbReference>
<dbReference type="InterPro" id="IPR023404">
    <property type="entry name" value="rSAM_horseshoe"/>
</dbReference>
<dbReference type="SUPFAM" id="SSF102114">
    <property type="entry name" value="Radical SAM enzymes"/>
    <property type="match status" value="1"/>
</dbReference>
<dbReference type="InterPro" id="IPR036724">
    <property type="entry name" value="Cobalamin-bd_sf"/>
</dbReference>
<dbReference type="PROSITE" id="PS51332">
    <property type="entry name" value="B12_BINDING"/>
    <property type="match status" value="1"/>
</dbReference>
<dbReference type="GO" id="GO:0051536">
    <property type="term" value="F:iron-sulfur cluster binding"/>
    <property type="evidence" value="ECO:0007669"/>
    <property type="project" value="UniProtKB-KW"/>
</dbReference>
<sequence length="379" mass="42785">MECHKINLGADLKGIPKPLLVCVTSHMTYWYPGVIEVIKIIKSIFPSVPVVLGGIYATLCYEHAKDNTGADYVVKGSGELEVLKVADNLSGRKRDYGFFKERMESEMVPAYELYPKLNSVSMITSRGCPYHCSYCASFLFESRLMFRNSENVVTEIEKYVTKLGVKDIAFYDDALLVDSEKHIIPILEMLIKKRLRARYHTPNGLHPKYIDLQLARLLWKAGFKTIRLGFEGTSTMVQKASGHKVNGQEFESALYCLQEADGGSSEYGNDKDASWDIGVYLLVGLPGQTVDEVVEAIEFVNKLRVKIKLAEYSPVPSTDEFKKASMLYPQVTYEPLSHNKCTFATVGMGIDYETFDELKSLAKRLNAELKRSNVHHWLS</sequence>
<reference evidence="8 9" key="1">
    <citation type="submission" date="2016-07" db="EMBL/GenBank/DDBJ databases">
        <title>Draft genome of Scalindua rubra, obtained from a brine-seawater interface in the Red Sea, sheds light on salt adaptation in anammox bacteria.</title>
        <authorList>
            <person name="Speth D.R."/>
            <person name="Lagkouvardos I."/>
            <person name="Wang Y."/>
            <person name="Qian P.-Y."/>
            <person name="Dutilh B.E."/>
            <person name="Jetten M.S."/>
        </authorList>
    </citation>
    <scope>NUCLEOTIDE SEQUENCE [LARGE SCALE GENOMIC DNA]</scope>
    <source>
        <strain evidence="8">BSI-1</strain>
    </source>
</reference>
<keyword evidence="5" id="KW-0411">Iron-sulfur</keyword>
<dbReference type="InterPro" id="IPR006158">
    <property type="entry name" value="Cobalamin-bd"/>
</dbReference>
<evidence type="ECO:0000256" key="3">
    <source>
        <dbReference type="ARBA" id="ARBA00022723"/>
    </source>
</evidence>
<dbReference type="PANTHER" id="PTHR43409">
    <property type="entry name" value="ANAEROBIC MAGNESIUM-PROTOPORPHYRIN IX MONOMETHYL ESTER CYCLASE-RELATED"/>
    <property type="match status" value="1"/>
</dbReference>
<evidence type="ECO:0000313" key="8">
    <source>
        <dbReference type="EMBL" id="ODS33661.1"/>
    </source>
</evidence>
<dbReference type="InterPro" id="IPR007197">
    <property type="entry name" value="rSAM"/>
</dbReference>
<accession>A0A1E3XDE6</accession>
<dbReference type="SUPFAM" id="SSF52242">
    <property type="entry name" value="Cobalamin (vitamin B12)-binding domain"/>
    <property type="match status" value="1"/>
</dbReference>
<comment type="caution">
    <text evidence="8">The sequence shown here is derived from an EMBL/GenBank/DDBJ whole genome shotgun (WGS) entry which is preliminary data.</text>
</comment>
<dbReference type="AlphaFoldDB" id="A0A1E3XDE6"/>
<dbReference type="InterPro" id="IPR058240">
    <property type="entry name" value="rSAM_sf"/>
</dbReference>